<keyword evidence="6" id="KW-1185">Reference proteome</keyword>
<dbReference type="PANTHER" id="PTHR34069">
    <property type="entry name" value="3-OXOACYL-[ACYL-CARRIER-PROTEIN] SYNTHASE 3"/>
    <property type="match status" value="1"/>
</dbReference>
<dbReference type="InterPro" id="IPR016039">
    <property type="entry name" value="Thiolase-like"/>
</dbReference>
<dbReference type="AlphaFoldDB" id="A0A6G9YEL7"/>
<dbReference type="PANTHER" id="PTHR34069:SF3">
    <property type="entry name" value="ACYL-COA:ACYL-COA ALKYLTRANSFERASE"/>
    <property type="match status" value="1"/>
</dbReference>
<evidence type="ECO:0000259" key="4">
    <source>
        <dbReference type="Pfam" id="PF08545"/>
    </source>
</evidence>
<name>A0A6G9YEL7_9NOCA</name>
<feature type="domain" description="Beta-ketoacyl-[acyl-carrier-protein] synthase III N-terminal" evidence="4">
    <location>
        <begin position="118"/>
        <end position="197"/>
    </location>
</feature>
<protein>
    <submittedName>
        <fullName evidence="5">3-oxoacyl-ACP synthase</fullName>
    </submittedName>
</protein>
<dbReference type="InterPro" id="IPR013747">
    <property type="entry name" value="ACP_syn_III_C"/>
</dbReference>
<dbReference type="Proteomes" id="UP000503540">
    <property type="component" value="Chromosome"/>
</dbReference>
<dbReference type="SUPFAM" id="SSF53901">
    <property type="entry name" value="Thiolase-like"/>
    <property type="match status" value="1"/>
</dbReference>
<keyword evidence="1" id="KW-0808">Transferase</keyword>
<dbReference type="Gene3D" id="3.40.47.10">
    <property type="match status" value="2"/>
</dbReference>
<sequence>MPTPRFESIGVHLPTASLSTAEMLAEIGDRLTVDLARVTGVRERRVYSRTENDYEDSFALAKKAANICLANSRYSARDLDIVISTSITRTRDRTKFCFEPPFSLMLRNELGAPEAAYFDISNACAGMITGVMVLDRMIRAGVVENGLVVSGEQITPIAETAVREIVGDLDPQFAALTVGDAGAAVILDADGGPGDLIDYVETMTCAEYAELCIGMPSDKSQGIAMYTDSVSMHNANRYLQGIQWAIDYLAAQGKSFDSEGFDFVIHHQFSSTAIAQIQEISERELGLPMPRSLLTLERFGNTSSTSHFVVLHEYLRRGVIEKGAKVLLVPTASGMVFGQLSASVSLTVA</sequence>
<keyword evidence="2" id="KW-0012">Acyltransferase</keyword>
<evidence type="ECO:0000256" key="1">
    <source>
        <dbReference type="ARBA" id="ARBA00022679"/>
    </source>
</evidence>
<dbReference type="EMBL" id="CP046172">
    <property type="protein sequence ID" value="QIS11570.1"/>
    <property type="molecule type" value="Genomic_DNA"/>
</dbReference>
<feature type="domain" description="Beta-ketoacyl-[acyl-carrier-protein] synthase III C-terminal" evidence="3">
    <location>
        <begin position="257"/>
        <end position="338"/>
    </location>
</feature>
<dbReference type="GO" id="GO:0006633">
    <property type="term" value="P:fatty acid biosynthetic process"/>
    <property type="evidence" value="ECO:0007669"/>
    <property type="project" value="InterPro"/>
</dbReference>
<evidence type="ECO:0000313" key="6">
    <source>
        <dbReference type="Proteomes" id="UP000503540"/>
    </source>
</evidence>
<dbReference type="RefSeq" id="WP_167474362.1">
    <property type="nucleotide sequence ID" value="NZ_CP046172.1"/>
</dbReference>
<accession>A0A6G9YEL7</accession>
<dbReference type="GO" id="GO:0044550">
    <property type="term" value="P:secondary metabolite biosynthetic process"/>
    <property type="evidence" value="ECO:0007669"/>
    <property type="project" value="TreeGrafter"/>
</dbReference>
<reference evidence="5 6" key="1">
    <citation type="journal article" date="2019" name="ACS Chem. Biol.">
        <title>Identification and Mobilization of a Cryptic Antibiotic Biosynthesis Gene Locus from a Human-Pathogenic Nocardia Isolate.</title>
        <authorList>
            <person name="Herisse M."/>
            <person name="Ishida K."/>
            <person name="Porter J.L."/>
            <person name="Howden B."/>
            <person name="Hertweck C."/>
            <person name="Stinear T.P."/>
            <person name="Pidot S.J."/>
        </authorList>
    </citation>
    <scope>NUCLEOTIDE SEQUENCE [LARGE SCALE GENOMIC DNA]</scope>
    <source>
        <strain evidence="5 6">AUSMDU00012717</strain>
    </source>
</reference>
<organism evidence="5 6">
    <name type="scientific">Nocardia arthritidis</name>
    <dbReference type="NCBI Taxonomy" id="228602"/>
    <lineage>
        <taxon>Bacteria</taxon>
        <taxon>Bacillati</taxon>
        <taxon>Actinomycetota</taxon>
        <taxon>Actinomycetes</taxon>
        <taxon>Mycobacteriales</taxon>
        <taxon>Nocardiaceae</taxon>
        <taxon>Nocardia</taxon>
    </lineage>
</organism>
<gene>
    <name evidence="5" type="ORF">F5544_18480</name>
</gene>
<dbReference type="Pfam" id="PF08541">
    <property type="entry name" value="ACP_syn_III_C"/>
    <property type="match status" value="1"/>
</dbReference>
<dbReference type="GO" id="GO:0004315">
    <property type="term" value="F:3-oxoacyl-[acyl-carrier-protein] synthase activity"/>
    <property type="evidence" value="ECO:0007669"/>
    <property type="project" value="InterPro"/>
</dbReference>
<dbReference type="Pfam" id="PF08545">
    <property type="entry name" value="ACP_syn_III"/>
    <property type="match status" value="1"/>
</dbReference>
<dbReference type="KEGG" id="nah:F5544_18480"/>
<evidence type="ECO:0000256" key="2">
    <source>
        <dbReference type="ARBA" id="ARBA00023315"/>
    </source>
</evidence>
<dbReference type="InterPro" id="IPR013751">
    <property type="entry name" value="ACP_syn_III_N"/>
</dbReference>
<evidence type="ECO:0000259" key="3">
    <source>
        <dbReference type="Pfam" id="PF08541"/>
    </source>
</evidence>
<proteinExistence type="predicted"/>
<evidence type="ECO:0000313" key="5">
    <source>
        <dbReference type="EMBL" id="QIS11570.1"/>
    </source>
</evidence>